<dbReference type="SMART" id="SM00028">
    <property type="entry name" value="TPR"/>
    <property type="match status" value="3"/>
</dbReference>
<dbReference type="InterPro" id="IPR019734">
    <property type="entry name" value="TPR_rpt"/>
</dbReference>
<keyword evidence="1" id="KW-0677">Repeat</keyword>
<feature type="repeat" description="TPR" evidence="3">
    <location>
        <begin position="42"/>
        <end position="75"/>
    </location>
</feature>
<dbReference type="PROSITE" id="PS50005">
    <property type="entry name" value="TPR"/>
    <property type="match status" value="3"/>
</dbReference>
<dbReference type="InterPro" id="IPR011990">
    <property type="entry name" value="TPR-like_helical_dom_sf"/>
</dbReference>
<evidence type="ECO:0000256" key="3">
    <source>
        <dbReference type="PROSITE-ProRule" id="PRU00339"/>
    </source>
</evidence>
<feature type="region of interest" description="Disordered" evidence="4">
    <location>
        <begin position="138"/>
        <end position="182"/>
    </location>
</feature>
<name>A0A2V2MXH2_9EURY</name>
<dbReference type="PANTHER" id="PTHR44943">
    <property type="entry name" value="CELLULOSE SYNTHASE OPERON PROTEIN C"/>
    <property type="match status" value="1"/>
</dbReference>
<keyword evidence="2 3" id="KW-0802">TPR repeat</keyword>
<dbReference type="EMBL" id="QGMY01000007">
    <property type="protein sequence ID" value="PWR72099.1"/>
    <property type="molecule type" value="Genomic_DNA"/>
</dbReference>
<proteinExistence type="predicted"/>
<dbReference type="PANTHER" id="PTHR44943:SF8">
    <property type="entry name" value="TPR REPEAT-CONTAINING PROTEIN MJ0263"/>
    <property type="match status" value="1"/>
</dbReference>
<dbReference type="InterPro" id="IPR051685">
    <property type="entry name" value="Ycf3/AcsC/BcsC/TPR_MFPF"/>
</dbReference>
<organism evidence="5 6">
    <name type="scientific">Methanospirillum lacunae</name>
    <dbReference type="NCBI Taxonomy" id="668570"/>
    <lineage>
        <taxon>Archaea</taxon>
        <taxon>Methanobacteriati</taxon>
        <taxon>Methanobacteriota</taxon>
        <taxon>Stenosarchaea group</taxon>
        <taxon>Methanomicrobia</taxon>
        <taxon>Methanomicrobiales</taxon>
        <taxon>Methanospirillaceae</taxon>
        <taxon>Methanospirillum</taxon>
    </lineage>
</organism>
<dbReference type="Pfam" id="PF00515">
    <property type="entry name" value="TPR_1"/>
    <property type="match status" value="1"/>
</dbReference>
<keyword evidence="6" id="KW-1185">Reference proteome</keyword>
<dbReference type="SUPFAM" id="SSF48452">
    <property type="entry name" value="TPR-like"/>
    <property type="match status" value="1"/>
</dbReference>
<dbReference type="OrthoDB" id="115601at2157"/>
<sequence>MDLRKNKHIRQLCSLLQVSTFLSLSLILILSGVGICAADTTSYDWNNQGESYYSSGDYDDAITAFMNAVTVNPNNAEAWNNLGNAYEQVGRYEDAVLAYQRAVAINPRFTEAWNNLGNVYEKLGRYEEARDAYQRATSISSDISRVPPMNQFPPNGQPGQYPGNQPAGPQMPGMNPGPQPGR</sequence>
<accession>A0A2V2MXH2</accession>
<dbReference type="PROSITE" id="PS50293">
    <property type="entry name" value="TPR_REGION"/>
    <property type="match status" value="3"/>
</dbReference>
<dbReference type="RefSeq" id="WP_109968589.1">
    <property type="nucleotide sequence ID" value="NZ_CP176093.1"/>
</dbReference>
<comment type="caution">
    <text evidence="5">The sequence shown here is derived from an EMBL/GenBank/DDBJ whole genome shotgun (WGS) entry which is preliminary data.</text>
</comment>
<dbReference type="Gene3D" id="1.25.40.10">
    <property type="entry name" value="Tetratricopeptide repeat domain"/>
    <property type="match status" value="1"/>
</dbReference>
<dbReference type="GeneID" id="97548036"/>
<feature type="compositionally biased region" description="Low complexity" evidence="4">
    <location>
        <begin position="147"/>
        <end position="174"/>
    </location>
</feature>
<evidence type="ECO:0000256" key="4">
    <source>
        <dbReference type="SAM" id="MobiDB-lite"/>
    </source>
</evidence>
<reference evidence="5 6" key="1">
    <citation type="submission" date="2018-05" db="EMBL/GenBank/DDBJ databases">
        <title>Draft genome of Methanospirillum lacunae Ki8-1.</title>
        <authorList>
            <person name="Dueholm M.S."/>
            <person name="Nielsen P.H."/>
            <person name="Bakmann L.F."/>
            <person name="Otzen D.E."/>
        </authorList>
    </citation>
    <scope>NUCLEOTIDE SEQUENCE [LARGE SCALE GENOMIC DNA]</scope>
    <source>
        <strain evidence="5 6">Ki8-1</strain>
    </source>
</reference>
<gene>
    <name evidence="5" type="ORF">DK846_08905</name>
</gene>
<evidence type="ECO:0000256" key="1">
    <source>
        <dbReference type="ARBA" id="ARBA00022737"/>
    </source>
</evidence>
<protein>
    <submittedName>
        <fullName evidence="5">Uncharacterized protein</fullName>
    </submittedName>
</protein>
<feature type="repeat" description="TPR" evidence="3">
    <location>
        <begin position="110"/>
        <end position="143"/>
    </location>
</feature>
<dbReference type="AlphaFoldDB" id="A0A2V2MXH2"/>
<evidence type="ECO:0000256" key="2">
    <source>
        <dbReference type="ARBA" id="ARBA00022803"/>
    </source>
</evidence>
<dbReference type="Pfam" id="PF13432">
    <property type="entry name" value="TPR_16"/>
    <property type="match status" value="1"/>
</dbReference>
<evidence type="ECO:0000313" key="5">
    <source>
        <dbReference type="EMBL" id="PWR72099.1"/>
    </source>
</evidence>
<feature type="repeat" description="TPR" evidence="3">
    <location>
        <begin position="76"/>
        <end position="109"/>
    </location>
</feature>
<dbReference type="Proteomes" id="UP000245657">
    <property type="component" value="Unassembled WGS sequence"/>
</dbReference>
<evidence type="ECO:0000313" key="6">
    <source>
        <dbReference type="Proteomes" id="UP000245657"/>
    </source>
</evidence>